<feature type="domain" description="Cell wall hydrolase SleB" evidence="3">
    <location>
        <begin position="128"/>
        <end position="230"/>
    </location>
</feature>
<dbReference type="InterPro" id="IPR011105">
    <property type="entry name" value="Cell_wall_hydrolase_SleB"/>
</dbReference>
<proteinExistence type="predicted"/>
<dbReference type="SUPFAM" id="SSF47090">
    <property type="entry name" value="PGBD-like"/>
    <property type="match status" value="1"/>
</dbReference>
<dbReference type="Gene3D" id="6.20.240.60">
    <property type="match status" value="1"/>
</dbReference>
<dbReference type="Proteomes" id="UP000462760">
    <property type="component" value="Unassembled WGS sequence"/>
</dbReference>
<evidence type="ECO:0000259" key="3">
    <source>
        <dbReference type="Pfam" id="PF07486"/>
    </source>
</evidence>
<dbReference type="InterPro" id="IPR002477">
    <property type="entry name" value="Peptidoglycan-bd-like"/>
</dbReference>
<dbReference type="GO" id="GO:0016787">
    <property type="term" value="F:hydrolase activity"/>
    <property type="evidence" value="ECO:0007669"/>
    <property type="project" value="UniProtKB-KW"/>
</dbReference>
<organism evidence="4 5">
    <name type="scientific">Anaerosalibacter bizertensis</name>
    <dbReference type="NCBI Taxonomy" id="932217"/>
    <lineage>
        <taxon>Bacteria</taxon>
        <taxon>Bacillati</taxon>
        <taxon>Bacillota</taxon>
        <taxon>Tissierellia</taxon>
        <taxon>Tissierellales</taxon>
        <taxon>Sporanaerobacteraceae</taxon>
        <taxon>Anaerosalibacter</taxon>
    </lineage>
</organism>
<dbReference type="Gene3D" id="1.10.10.2520">
    <property type="entry name" value="Cell wall hydrolase SleB, domain 1"/>
    <property type="match status" value="1"/>
</dbReference>
<feature type="domain" description="Peptidoglycan binding-like" evidence="2">
    <location>
        <begin position="37"/>
        <end position="93"/>
    </location>
</feature>
<feature type="chain" id="PRO_5032740817" evidence="1">
    <location>
        <begin position="26"/>
        <end position="231"/>
    </location>
</feature>
<evidence type="ECO:0000256" key="1">
    <source>
        <dbReference type="SAM" id="SignalP"/>
    </source>
</evidence>
<dbReference type="OrthoDB" id="9785345at2"/>
<evidence type="ECO:0000259" key="2">
    <source>
        <dbReference type="Pfam" id="PF01471"/>
    </source>
</evidence>
<gene>
    <name evidence="4" type="ORF">FYJ27_11680</name>
</gene>
<dbReference type="AlphaFoldDB" id="A0A844FK89"/>
<dbReference type="RefSeq" id="WP_154485029.1">
    <property type="nucleotide sequence ID" value="NZ_JAHLOA010000011.1"/>
</dbReference>
<reference evidence="4 5" key="1">
    <citation type="submission" date="2019-08" db="EMBL/GenBank/DDBJ databases">
        <title>In-depth cultivation of the pig gut microbiome towards novel bacterial diversity and tailored functional studies.</title>
        <authorList>
            <person name="Wylensek D."/>
            <person name="Hitch T.C.A."/>
            <person name="Clavel T."/>
        </authorList>
    </citation>
    <scope>NUCLEOTIDE SEQUENCE [LARGE SCALE GENOMIC DNA]</scope>
    <source>
        <strain evidence="4 5">Med78-601-WT-4W-RMD-3</strain>
    </source>
</reference>
<dbReference type="Gene3D" id="1.10.101.10">
    <property type="entry name" value="PGBD-like superfamily/PGBD"/>
    <property type="match status" value="1"/>
</dbReference>
<feature type="signal peptide" evidence="1">
    <location>
        <begin position="1"/>
        <end position="25"/>
    </location>
</feature>
<dbReference type="Pfam" id="PF07486">
    <property type="entry name" value="Hydrolase_2"/>
    <property type="match status" value="1"/>
</dbReference>
<keyword evidence="1" id="KW-0732">Signal</keyword>
<dbReference type="Pfam" id="PF01471">
    <property type="entry name" value="PG_binding_1"/>
    <property type="match status" value="1"/>
</dbReference>
<name>A0A844FK89_9FIRM</name>
<evidence type="ECO:0000313" key="5">
    <source>
        <dbReference type="Proteomes" id="UP000462760"/>
    </source>
</evidence>
<accession>A0A844FK89</accession>
<dbReference type="InterPro" id="IPR042047">
    <property type="entry name" value="SleB_dom1"/>
</dbReference>
<dbReference type="EMBL" id="VULR01000023">
    <property type="protein sequence ID" value="MSS44360.1"/>
    <property type="molecule type" value="Genomic_DNA"/>
</dbReference>
<dbReference type="InterPro" id="IPR036366">
    <property type="entry name" value="PGBDSf"/>
</dbReference>
<evidence type="ECO:0000313" key="4">
    <source>
        <dbReference type="EMBL" id="MSS44360.1"/>
    </source>
</evidence>
<keyword evidence="4" id="KW-0378">Hydrolase</keyword>
<dbReference type="InterPro" id="IPR036365">
    <property type="entry name" value="PGBD-like_sf"/>
</dbReference>
<comment type="caution">
    <text evidence="4">The sequence shown here is derived from an EMBL/GenBank/DDBJ whole genome shotgun (WGS) entry which is preliminary data.</text>
</comment>
<protein>
    <submittedName>
        <fullName evidence="4">Cell wall hydrolase</fullName>
    </submittedName>
</protein>
<sequence length="231" mass="25928">MKNRKIAYILLVMLMLTVFTTPVSASEYTRTMKFTDRGDDVLRLQKALNSKGYYNYHIDGIYGKRTENAVIKFQIDNKIRIDGFAGPETQRTLYANSTASRGGTSSNKYTSGDLYWLSRIIQAEAGAEPYKGKVAVGSVILNRVNSKEFPNTIYNVIFEYYGNIPQFSPVQDGTIYNTPSQDSINAAKDAINGVRPVGNSTYFFNPDKAKGSWIVKSKTYVTRIGGHVFYK</sequence>